<dbReference type="AlphaFoldDB" id="A0A6C0HJ17"/>
<sequence>MDLTQSKLSRAEWNSIEISVQDDELFVLKMINEGSGNVNIRSNRHLSIIQFMKLEKTASNETCLYEKYFQPTIADIVGKYSARSGITPFTVPATSAKDSKALKRGDSIRIENMDISTSRVKIFEYTLLDFCERLAEKLVLLEPTYAVPKKEKSAKKSGESAAAANQIVGDKPFVYYLYSLIQLQTNSIEYINPFVAKFVNAVITYTKAKTTISDVVHSAYQIIEQNPYLLKYEDLCLYSHQKELFSIFNRDKRPKLVLYMAPTGTGKTMSPIGLANSHKVIFVCVARHVGLALAKSAISVEKKIAFAFGCETASDIRLHYFAATDYTINKRSGGIGKVDNSIGDKVEIMLCDVKSYLIAMQYMLAFNPESRIITYWDEPTITMDYETHELHEQIHRNWAENRISKMVLSCATLPKEHEMASTIMDFRSRFDDADVFTIQSYDCKKSISLMGKDGRCALPHLLFSQYDKLQECAAHCCENKSLLRYFDLKEIIRFIEYANNTAGVIEEVYKMEYYFDDDIQKVTMNGLKIYYLELLSKIDSEHWPAMYAYLSQPPQSQQSITKTHSISTIGNISRNLQAETLRNIQSEEIVRPAGQPIFRQSSVSAPVAAPTVAAAPGSSAQAGILLTTADAHTLTDGPTIYLAEDIQKVGAFLIHQTKIPDRVLAGMLEKIERNNHFQKKLDAMEKLLEDKLGKDAEKTKKMERENFSSEVKSLKNDVDKMRSQIQVVSMDKVYLPNTQQHQQLWLPSGSDPVKNAFIPDIEEETIKEIMMLDVDTNKKLLLIMGIGTFDVSTPPTYMEIMKRLAINQKLFIIIASSDYIYGTNYQFCHGFIGRDLQNMTQQKIIQAIGRIGRNKIQQDYTVRFRDDDILASIFLPPSQNREAEIMTQLFSS</sequence>
<proteinExistence type="predicted"/>
<dbReference type="SUPFAM" id="SSF52540">
    <property type="entry name" value="P-loop containing nucleoside triphosphate hydrolases"/>
    <property type="match status" value="1"/>
</dbReference>
<dbReference type="InterPro" id="IPR027417">
    <property type="entry name" value="P-loop_NTPase"/>
</dbReference>
<dbReference type="EMBL" id="MN739961">
    <property type="protein sequence ID" value="QHT80096.1"/>
    <property type="molecule type" value="Genomic_DNA"/>
</dbReference>
<name>A0A6C0HJ17_9ZZZZ</name>
<organism evidence="1">
    <name type="scientific">viral metagenome</name>
    <dbReference type="NCBI Taxonomy" id="1070528"/>
    <lineage>
        <taxon>unclassified sequences</taxon>
        <taxon>metagenomes</taxon>
        <taxon>organismal metagenomes</taxon>
    </lineage>
</organism>
<protein>
    <submittedName>
        <fullName evidence="1">Uncharacterized protein</fullName>
    </submittedName>
</protein>
<accession>A0A6C0HJ17</accession>
<reference evidence="1" key="1">
    <citation type="journal article" date="2020" name="Nature">
        <title>Giant virus diversity and host interactions through global metagenomics.</title>
        <authorList>
            <person name="Schulz F."/>
            <person name="Roux S."/>
            <person name="Paez-Espino D."/>
            <person name="Jungbluth S."/>
            <person name="Walsh D.A."/>
            <person name="Denef V.J."/>
            <person name="McMahon K.D."/>
            <person name="Konstantinidis K.T."/>
            <person name="Eloe-Fadrosh E.A."/>
            <person name="Kyrpides N.C."/>
            <person name="Woyke T."/>
        </authorList>
    </citation>
    <scope>NUCLEOTIDE SEQUENCE</scope>
    <source>
        <strain evidence="1">GVMAG-M-3300023184-105</strain>
    </source>
</reference>
<evidence type="ECO:0000313" key="1">
    <source>
        <dbReference type="EMBL" id="QHT80096.1"/>
    </source>
</evidence>